<evidence type="ECO:0000259" key="10">
    <source>
        <dbReference type="Pfam" id="PF04389"/>
    </source>
</evidence>
<evidence type="ECO:0000256" key="3">
    <source>
        <dbReference type="ARBA" id="ARBA00010918"/>
    </source>
</evidence>
<dbReference type="AlphaFoldDB" id="A0A174DAX0"/>
<evidence type="ECO:0000256" key="6">
    <source>
        <dbReference type="ARBA" id="ARBA00022989"/>
    </source>
</evidence>
<dbReference type="GO" id="GO:0008235">
    <property type="term" value="F:metalloexopeptidase activity"/>
    <property type="evidence" value="ECO:0007669"/>
    <property type="project" value="InterPro"/>
</dbReference>
<feature type="transmembrane region" description="Helical" evidence="9">
    <location>
        <begin position="440"/>
        <end position="457"/>
    </location>
</feature>
<dbReference type="PANTHER" id="PTHR12147">
    <property type="entry name" value="METALLOPEPTIDASE M28 FAMILY MEMBER"/>
    <property type="match status" value="1"/>
</dbReference>
<sequence>MKKKTWIIVLITCIIASILGGLSLYTPMSKGAEKGAFSAERAKEHIKEIAKEPHSIYDVDALAKVRNYILQELNELGLDTEVFTYENVEDRNGKIVDINNIYTKIDGKNGEDGKYILLASHYDSSPKKRDGEAEGSLGAADAGYGISTILEILRVIKEQDKPLENGIKILITDGEEMGLLGAKEEMNNNFSLYENVEYVVNIEARGIKGPALMFETSSNNKKVIDLYKKANLPISYSLAADVYSKMPNGSDFSEFKKMGLQGINFAVLNSLDYYHTPKDNYENVSDTSLQHYGEQILPVVEEFVYNADYGEEGYLDSNEDAIFFTLLPNVFINYSTTIAFGLMILIIVATFLVIRKFNISIRSTLKYTGIWLLIGIISLVGGVVVSYIISLITGMPFKITYMPKVPGDDIILGTFLILLTILTTIFIGKISRSSENKEGIIIGSIGFNIIFLVVTMFTLKGASYLFLWPAVISLIIFGLLKKGINKLIAVIPAALSIIMFVPVIWNIYIALTIGALGVVLLLAIISLTTIIAFINYIK</sequence>
<dbReference type="OrthoDB" id="9762302at2"/>
<organism evidence="11 12">
    <name type="scientific">Clostridium paraputrificum</name>
    <dbReference type="NCBI Taxonomy" id="29363"/>
    <lineage>
        <taxon>Bacteria</taxon>
        <taxon>Bacillati</taxon>
        <taxon>Bacillota</taxon>
        <taxon>Clostridia</taxon>
        <taxon>Eubacteriales</taxon>
        <taxon>Clostridiaceae</taxon>
        <taxon>Clostridium</taxon>
    </lineage>
</organism>
<evidence type="ECO:0000256" key="2">
    <source>
        <dbReference type="ARBA" id="ARBA00004128"/>
    </source>
</evidence>
<feature type="transmembrane region" description="Helical" evidence="9">
    <location>
        <begin position="331"/>
        <end position="355"/>
    </location>
</feature>
<comment type="similarity">
    <text evidence="3">Belongs to the peptidase M28 family.</text>
</comment>
<dbReference type="RefSeq" id="WP_055184142.1">
    <property type="nucleotide sequence ID" value="NZ_CABHIH010000001.1"/>
</dbReference>
<dbReference type="GO" id="GO:0005774">
    <property type="term" value="C:vacuolar membrane"/>
    <property type="evidence" value="ECO:0007669"/>
    <property type="project" value="UniProtKB-SubCell"/>
</dbReference>
<dbReference type="Pfam" id="PF04389">
    <property type="entry name" value="Peptidase_M28"/>
    <property type="match status" value="1"/>
</dbReference>
<comment type="caution">
    <text evidence="11">The sequence shown here is derived from an EMBL/GenBank/DDBJ whole genome shotgun (WGS) entry which is preliminary data.</text>
</comment>
<dbReference type="Proteomes" id="UP000092714">
    <property type="component" value="Unassembled WGS sequence"/>
</dbReference>
<comment type="subcellular location">
    <subcellularLocation>
        <location evidence="2">Vacuole membrane</location>
        <topology evidence="2">Multi-pass membrane protein</topology>
    </subcellularLocation>
</comment>
<reference evidence="11 12" key="1">
    <citation type="submission" date="2016-06" db="EMBL/GenBank/DDBJ databases">
        <authorList>
            <person name="Kjaerup R.B."/>
            <person name="Dalgaard T.S."/>
            <person name="Juul-Madsen H.R."/>
        </authorList>
    </citation>
    <scope>NUCLEOTIDE SEQUENCE [LARGE SCALE GENOMIC DNA]</scope>
    <source>
        <strain evidence="11 12">373-A1</strain>
    </source>
</reference>
<dbReference type="SUPFAM" id="SSF53187">
    <property type="entry name" value="Zn-dependent exopeptidases"/>
    <property type="match status" value="1"/>
</dbReference>
<protein>
    <recommendedName>
        <fullName evidence="4">Vacuolar membrane protease</fullName>
    </recommendedName>
    <alternativeName>
        <fullName evidence="8">FXNA-related family protease 1</fullName>
    </alternativeName>
</protein>
<proteinExistence type="inferred from homology"/>
<keyword evidence="7" id="KW-0325">Glycoprotein</keyword>
<evidence type="ECO:0000256" key="1">
    <source>
        <dbReference type="ARBA" id="ARBA00003273"/>
    </source>
</evidence>
<evidence type="ECO:0000256" key="5">
    <source>
        <dbReference type="ARBA" id="ARBA00022554"/>
    </source>
</evidence>
<keyword evidence="12" id="KW-1185">Reference proteome</keyword>
<evidence type="ECO:0000313" key="11">
    <source>
        <dbReference type="EMBL" id="OBY11366.1"/>
    </source>
</evidence>
<keyword evidence="9" id="KW-0472">Membrane</keyword>
<gene>
    <name evidence="11" type="ORF">CP373A1_05275</name>
</gene>
<dbReference type="InterPro" id="IPR007484">
    <property type="entry name" value="Peptidase_M28"/>
</dbReference>
<accession>A0A174DAX0</accession>
<feature type="transmembrane region" description="Helical" evidence="9">
    <location>
        <begin position="487"/>
        <end position="508"/>
    </location>
</feature>
<dbReference type="PANTHER" id="PTHR12147:SF58">
    <property type="entry name" value="VACUOLAR MEMBRANE PROTEASE"/>
    <property type="match status" value="1"/>
</dbReference>
<keyword evidence="6 9" id="KW-1133">Transmembrane helix</keyword>
<feature type="transmembrane region" description="Helical" evidence="9">
    <location>
        <begin position="367"/>
        <end position="390"/>
    </location>
</feature>
<feature type="transmembrane region" description="Helical" evidence="9">
    <location>
        <begin position="514"/>
        <end position="537"/>
    </location>
</feature>
<dbReference type="InterPro" id="IPR045175">
    <property type="entry name" value="M28_fam"/>
</dbReference>
<dbReference type="EMBL" id="MAPZ01000014">
    <property type="protein sequence ID" value="OBY11366.1"/>
    <property type="molecule type" value="Genomic_DNA"/>
</dbReference>
<keyword evidence="9" id="KW-0812">Transmembrane</keyword>
<evidence type="ECO:0000256" key="7">
    <source>
        <dbReference type="ARBA" id="ARBA00023180"/>
    </source>
</evidence>
<feature type="transmembrane region" description="Helical" evidence="9">
    <location>
        <begin position="7"/>
        <end position="25"/>
    </location>
</feature>
<dbReference type="GO" id="GO:0006508">
    <property type="term" value="P:proteolysis"/>
    <property type="evidence" value="ECO:0007669"/>
    <property type="project" value="InterPro"/>
</dbReference>
<name>A0A174DAX0_9CLOT</name>
<feature type="domain" description="Peptidase M28" evidence="10">
    <location>
        <begin position="100"/>
        <end position="299"/>
    </location>
</feature>
<dbReference type="eggNOG" id="COG2234">
    <property type="taxonomic scope" value="Bacteria"/>
</dbReference>
<evidence type="ECO:0000256" key="9">
    <source>
        <dbReference type="SAM" id="Phobius"/>
    </source>
</evidence>
<comment type="function">
    <text evidence="1">May be involved in vacuolar sorting and osmoregulation.</text>
</comment>
<feature type="transmembrane region" description="Helical" evidence="9">
    <location>
        <begin position="410"/>
        <end position="428"/>
    </location>
</feature>
<evidence type="ECO:0000256" key="8">
    <source>
        <dbReference type="ARBA" id="ARBA00031512"/>
    </source>
</evidence>
<dbReference type="Gene3D" id="3.40.630.10">
    <property type="entry name" value="Zn peptidases"/>
    <property type="match status" value="1"/>
</dbReference>
<evidence type="ECO:0000313" key="12">
    <source>
        <dbReference type="Proteomes" id="UP000092714"/>
    </source>
</evidence>
<keyword evidence="5" id="KW-0926">Vacuole</keyword>
<feature type="transmembrane region" description="Helical" evidence="9">
    <location>
        <begin position="463"/>
        <end position="480"/>
    </location>
</feature>
<evidence type="ECO:0000256" key="4">
    <source>
        <dbReference type="ARBA" id="ARBA00017435"/>
    </source>
</evidence>